<dbReference type="CDD" id="cd06261">
    <property type="entry name" value="TM_PBP2"/>
    <property type="match status" value="1"/>
</dbReference>
<feature type="transmembrane region" description="Helical" evidence="7">
    <location>
        <begin position="282"/>
        <end position="302"/>
    </location>
</feature>
<feature type="transmembrane region" description="Helical" evidence="7">
    <location>
        <begin position="30"/>
        <end position="53"/>
    </location>
</feature>
<evidence type="ECO:0000256" key="5">
    <source>
        <dbReference type="ARBA" id="ARBA00022989"/>
    </source>
</evidence>
<dbReference type="InterPro" id="IPR035906">
    <property type="entry name" value="MetI-like_sf"/>
</dbReference>
<evidence type="ECO:0000256" key="3">
    <source>
        <dbReference type="ARBA" id="ARBA00022475"/>
    </source>
</evidence>
<keyword evidence="4 7" id="KW-0812">Transmembrane</keyword>
<accession>A0ABU8XVC4</accession>
<comment type="similarity">
    <text evidence="7">Belongs to the binding-protein-dependent transport system permease family.</text>
</comment>
<evidence type="ECO:0000256" key="6">
    <source>
        <dbReference type="ARBA" id="ARBA00023136"/>
    </source>
</evidence>
<dbReference type="PANTHER" id="PTHR43005">
    <property type="entry name" value="BLR7065 PROTEIN"/>
    <property type="match status" value="1"/>
</dbReference>
<dbReference type="PROSITE" id="PS50928">
    <property type="entry name" value="ABC_TM1"/>
    <property type="match status" value="1"/>
</dbReference>
<evidence type="ECO:0000256" key="2">
    <source>
        <dbReference type="ARBA" id="ARBA00022448"/>
    </source>
</evidence>
<dbReference type="Proteomes" id="UP001375743">
    <property type="component" value="Unassembled WGS sequence"/>
</dbReference>
<proteinExistence type="inferred from homology"/>
<keyword evidence="2 7" id="KW-0813">Transport</keyword>
<dbReference type="Pfam" id="PF00528">
    <property type="entry name" value="BPD_transp_1"/>
    <property type="match status" value="1"/>
</dbReference>
<protein>
    <submittedName>
        <fullName evidence="9">Sugar ABC transporter permease</fullName>
    </submittedName>
</protein>
<dbReference type="PANTHER" id="PTHR43005:SF1">
    <property type="entry name" value="SPERMIDINE_PUTRESCINE TRANSPORT SYSTEM PERMEASE PROTEIN"/>
    <property type="match status" value="1"/>
</dbReference>
<comment type="subcellular location">
    <subcellularLocation>
        <location evidence="1 7">Cell membrane</location>
        <topology evidence="1 7">Multi-pass membrane protein</topology>
    </subcellularLocation>
</comment>
<evidence type="ECO:0000256" key="1">
    <source>
        <dbReference type="ARBA" id="ARBA00004651"/>
    </source>
</evidence>
<feature type="transmembrane region" description="Helical" evidence="7">
    <location>
        <begin position="184"/>
        <end position="203"/>
    </location>
</feature>
<evidence type="ECO:0000313" key="10">
    <source>
        <dbReference type="Proteomes" id="UP001375743"/>
    </source>
</evidence>
<evidence type="ECO:0000256" key="7">
    <source>
        <dbReference type="RuleBase" id="RU363032"/>
    </source>
</evidence>
<keyword evidence="5 7" id="KW-1133">Transmembrane helix</keyword>
<keyword evidence="3" id="KW-1003">Cell membrane</keyword>
<gene>
    <name evidence="9" type="ORF">U1T56_18500</name>
</gene>
<dbReference type="RefSeq" id="WP_418160995.1">
    <property type="nucleotide sequence ID" value="NZ_JBBLZC010000022.1"/>
</dbReference>
<dbReference type="SUPFAM" id="SSF161098">
    <property type="entry name" value="MetI-like"/>
    <property type="match status" value="1"/>
</dbReference>
<feature type="transmembrane region" description="Helical" evidence="7">
    <location>
        <begin position="120"/>
        <end position="141"/>
    </location>
</feature>
<dbReference type="EMBL" id="JBBLZC010000022">
    <property type="protein sequence ID" value="MEK0085148.1"/>
    <property type="molecule type" value="Genomic_DNA"/>
</dbReference>
<evidence type="ECO:0000313" key="9">
    <source>
        <dbReference type="EMBL" id="MEK0085148.1"/>
    </source>
</evidence>
<feature type="domain" description="ABC transmembrane type-1" evidence="8">
    <location>
        <begin position="87"/>
        <end position="301"/>
    </location>
</feature>
<organism evidence="9 10">
    <name type="scientific">Benzoatithermus flavus</name>
    <dbReference type="NCBI Taxonomy" id="3108223"/>
    <lineage>
        <taxon>Bacteria</taxon>
        <taxon>Pseudomonadati</taxon>
        <taxon>Pseudomonadota</taxon>
        <taxon>Alphaproteobacteria</taxon>
        <taxon>Geminicoccales</taxon>
        <taxon>Geminicoccaceae</taxon>
        <taxon>Benzoatithermus</taxon>
    </lineage>
</organism>
<comment type="caution">
    <text evidence="9">The sequence shown here is derived from an EMBL/GenBank/DDBJ whole genome shotgun (WGS) entry which is preliminary data.</text>
</comment>
<feature type="transmembrane region" description="Helical" evidence="7">
    <location>
        <begin position="86"/>
        <end position="113"/>
    </location>
</feature>
<dbReference type="Gene3D" id="1.10.3720.10">
    <property type="entry name" value="MetI-like"/>
    <property type="match status" value="1"/>
</dbReference>
<dbReference type="SUPFAM" id="SSF160964">
    <property type="entry name" value="MalF N-terminal region-like"/>
    <property type="match status" value="1"/>
</dbReference>
<feature type="transmembrane region" description="Helical" evidence="7">
    <location>
        <begin position="224"/>
        <end position="242"/>
    </location>
</feature>
<name>A0ABU8XVC4_9PROT</name>
<sequence>MHDALTSRASPRGGRVDGRLSRLADRQFKYLAITPAVVVMLLIGLFPIVYTAIVSFQNINMLEEDTSFSGLLNYGRLLNDLRFWQALLHTFAFLVVALPVELILGLFLAFLFLERMPGRQVFIALLVLPVVISPIISGATWRLLLDNRYGPINHLLSLITGHEVTILWAVNPDFVYPAILMAEIWQWTPFMFLLLLAALANVDKSQLEAAEIDGAGFWTTFRKIVLPAIKPVLAIAVLIRALDLFRLFDIVWALTKGGPGTMTETVSIYAYVQGFQQFETSYTAAMAFVILIIVNVLVVLALKHVEIAR</sequence>
<keyword evidence="10" id="KW-1185">Reference proteome</keyword>
<evidence type="ECO:0000259" key="8">
    <source>
        <dbReference type="PROSITE" id="PS50928"/>
    </source>
</evidence>
<reference evidence="9 10" key="1">
    <citation type="submission" date="2024-01" db="EMBL/GenBank/DDBJ databases">
        <title>Multi-omics insights into the function and evolution of sodium benzoate biodegradation pathways in Benzoatithermus flavus gen. nov., sp. nov. from hot spring.</title>
        <authorList>
            <person name="Hu C.-J."/>
            <person name="Li W.-J."/>
        </authorList>
    </citation>
    <scope>NUCLEOTIDE SEQUENCE [LARGE SCALE GENOMIC DNA]</scope>
    <source>
        <strain evidence="9 10">SYSU G07066</strain>
    </source>
</reference>
<dbReference type="InterPro" id="IPR000515">
    <property type="entry name" value="MetI-like"/>
</dbReference>
<keyword evidence="6 7" id="KW-0472">Membrane</keyword>
<evidence type="ECO:0000256" key="4">
    <source>
        <dbReference type="ARBA" id="ARBA00022692"/>
    </source>
</evidence>